<evidence type="ECO:0000313" key="3">
    <source>
        <dbReference type="Proteomes" id="UP001497416"/>
    </source>
</evidence>
<reference evidence="2 3" key="1">
    <citation type="submission" date="2024-05" db="EMBL/GenBank/DDBJ databases">
        <authorList>
            <person name="Duchaud E."/>
        </authorList>
    </citation>
    <scope>NUCLEOTIDE SEQUENCE [LARGE SCALE GENOMIC DNA]</scope>
    <source>
        <strain evidence="2">Ena-SAMPLE-TAB-13-05-2024-13:56:06:370-140302</strain>
    </source>
</reference>
<comment type="caution">
    <text evidence="2">The sequence shown here is derived from an EMBL/GenBank/DDBJ whole genome shotgun (WGS) entry which is preliminary data.</text>
</comment>
<feature type="chain" id="PRO_5045790795" description="DUF4919 domain-containing protein" evidence="1">
    <location>
        <begin position="19"/>
        <end position="228"/>
    </location>
</feature>
<keyword evidence="1" id="KW-0732">Signal</keyword>
<sequence>MKKLLLLSFVVTSFVLNAQDWDFEKPDYDKIEKNIKEKDSNLFYELLMKRYKEADSTMTLKEKRHLYYGYQFDEKYSPYSTSDFSDSLRVVLNKKSLDSLDYTNIVTFTNKILEENPFDLRAINYQLFALEKKGDTATFNKKVIQLYIIVDSLLSSGTGKSKEDSFYVLFTSHEYDLLSILGFKFGGSQSLIEHYDYLTLEKNEANIEGLYFDVSPCLASMSKMFKEK</sequence>
<evidence type="ECO:0000313" key="2">
    <source>
        <dbReference type="EMBL" id="CAL2090445.1"/>
    </source>
</evidence>
<dbReference type="Proteomes" id="UP001497416">
    <property type="component" value="Unassembled WGS sequence"/>
</dbReference>
<keyword evidence="3" id="KW-1185">Reference proteome</keyword>
<dbReference type="RefSeq" id="WP_348712946.1">
    <property type="nucleotide sequence ID" value="NZ_CAXIXY010000006.1"/>
</dbReference>
<protein>
    <recommendedName>
        <fullName evidence="4">DUF4919 domain-containing protein</fullName>
    </recommendedName>
</protein>
<organism evidence="2 3">
    <name type="scientific">Tenacibaculum platacis</name>
    <dbReference type="NCBI Taxonomy" id="3137852"/>
    <lineage>
        <taxon>Bacteria</taxon>
        <taxon>Pseudomonadati</taxon>
        <taxon>Bacteroidota</taxon>
        <taxon>Flavobacteriia</taxon>
        <taxon>Flavobacteriales</taxon>
        <taxon>Flavobacteriaceae</taxon>
        <taxon>Tenacibaculum</taxon>
    </lineage>
</organism>
<dbReference type="Pfam" id="PF16266">
    <property type="entry name" value="DUF4919"/>
    <property type="match status" value="1"/>
</dbReference>
<feature type="signal peptide" evidence="1">
    <location>
        <begin position="1"/>
        <end position="18"/>
    </location>
</feature>
<name>A0ABP1EVV5_9FLAO</name>
<dbReference type="InterPro" id="IPR032578">
    <property type="entry name" value="DUF4919"/>
</dbReference>
<proteinExistence type="predicted"/>
<evidence type="ECO:0008006" key="4">
    <source>
        <dbReference type="Google" id="ProtNLM"/>
    </source>
</evidence>
<dbReference type="EMBL" id="CAXIXY010000006">
    <property type="protein sequence ID" value="CAL2090445.1"/>
    <property type="molecule type" value="Genomic_DNA"/>
</dbReference>
<gene>
    <name evidence="2" type="ORF">T190607A01A_40015</name>
</gene>
<evidence type="ECO:0000256" key="1">
    <source>
        <dbReference type="SAM" id="SignalP"/>
    </source>
</evidence>
<accession>A0ABP1EVV5</accession>